<dbReference type="STRING" id="234267.Acid_5852"/>
<dbReference type="Pfam" id="PF01402">
    <property type="entry name" value="RHH_1"/>
    <property type="match status" value="1"/>
</dbReference>
<organism evidence="2">
    <name type="scientific">Solibacter usitatus (strain Ellin6076)</name>
    <dbReference type="NCBI Taxonomy" id="234267"/>
    <lineage>
        <taxon>Bacteria</taxon>
        <taxon>Pseudomonadati</taxon>
        <taxon>Acidobacteriota</taxon>
        <taxon>Terriglobia</taxon>
        <taxon>Bryobacterales</taxon>
        <taxon>Solibacteraceae</taxon>
        <taxon>Candidatus Solibacter</taxon>
    </lineage>
</organism>
<keyword evidence="2" id="KW-0238">DNA-binding</keyword>
<dbReference type="InterPro" id="IPR010985">
    <property type="entry name" value="Ribbon_hlx_hlx"/>
</dbReference>
<dbReference type="KEGG" id="sus:Acid_5852"/>
<name>Q01U74_SOLUE</name>
<dbReference type="EMBL" id="CP000473">
    <property type="protein sequence ID" value="ABJ86796.1"/>
    <property type="molecule type" value="Genomic_DNA"/>
</dbReference>
<dbReference type="GO" id="GO:0006355">
    <property type="term" value="P:regulation of DNA-templated transcription"/>
    <property type="evidence" value="ECO:0007669"/>
    <property type="project" value="InterPro"/>
</dbReference>
<evidence type="ECO:0000259" key="1">
    <source>
        <dbReference type="Pfam" id="PF01402"/>
    </source>
</evidence>
<proteinExistence type="predicted"/>
<dbReference type="GO" id="GO:0003677">
    <property type="term" value="F:DNA binding"/>
    <property type="evidence" value="ECO:0007669"/>
    <property type="project" value="UniProtKB-KW"/>
</dbReference>
<protein>
    <submittedName>
        <fullName evidence="2">CopG domain protein DNA-binding domain protein</fullName>
    </submittedName>
</protein>
<dbReference type="InParanoid" id="Q01U74"/>
<evidence type="ECO:0000313" key="2">
    <source>
        <dbReference type="EMBL" id="ABJ86796.1"/>
    </source>
</evidence>
<feature type="domain" description="Ribbon-helix-helix protein CopG" evidence="1">
    <location>
        <begin position="5"/>
        <end position="40"/>
    </location>
</feature>
<reference evidence="2" key="1">
    <citation type="submission" date="2006-10" db="EMBL/GenBank/DDBJ databases">
        <title>Complete sequence of Solibacter usitatus Ellin6076.</title>
        <authorList>
            <consortium name="US DOE Joint Genome Institute"/>
            <person name="Copeland A."/>
            <person name="Lucas S."/>
            <person name="Lapidus A."/>
            <person name="Barry K."/>
            <person name="Detter J.C."/>
            <person name="Glavina del Rio T."/>
            <person name="Hammon N."/>
            <person name="Israni S."/>
            <person name="Dalin E."/>
            <person name="Tice H."/>
            <person name="Pitluck S."/>
            <person name="Thompson L.S."/>
            <person name="Brettin T."/>
            <person name="Bruce D."/>
            <person name="Han C."/>
            <person name="Tapia R."/>
            <person name="Gilna P."/>
            <person name="Schmutz J."/>
            <person name="Larimer F."/>
            <person name="Land M."/>
            <person name="Hauser L."/>
            <person name="Kyrpides N."/>
            <person name="Mikhailova N."/>
            <person name="Janssen P.H."/>
            <person name="Kuske C.R."/>
            <person name="Richardson P."/>
        </authorList>
    </citation>
    <scope>NUCLEOTIDE SEQUENCE</scope>
    <source>
        <strain evidence="2">Ellin6076</strain>
    </source>
</reference>
<sequence length="81" mass="9131">MATYTIHISDDILAELRAKAAAEGKSVDELAEDAFRQYLEMNQWDLPVAAKREVAGAKGLTAADVPRLIQEVRRDRHYSHH</sequence>
<gene>
    <name evidence="2" type="ordered locus">Acid_5852</name>
</gene>
<accession>Q01U74</accession>
<dbReference type="InterPro" id="IPR002145">
    <property type="entry name" value="CopG"/>
</dbReference>
<dbReference type="AlphaFoldDB" id="Q01U74"/>
<dbReference type="HOGENOM" id="CLU_2587895_0_0_0"/>
<dbReference type="SUPFAM" id="SSF47598">
    <property type="entry name" value="Ribbon-helix-helix"/>
    <property type="match status" value="1"/>
</dbReference>